<organism evidence="3 4">
    <name type="scientific">Oceanobacillus polygoni</name>
    <dbReference type="NCBI Taxonomy" id="1235259"/>
    <lineage>
        <taxon>Bacteria</taxon>
        <taxon>Bacillati</taxon>
        <taxon>Bacillota</taxon>
        <taxon>Bacilli</taxon>
        <taxon>Bacillales</taxon>
        <taxon>Bacillaceae</taxon>
        <taxon>Oceanobacillus</taxon>
    </lineage>
</organism>
<evidence type="ECO:0000256" key="1">
    <source>
        <dbReference type="SAM" id="MobiDB-lite"/>
    </source>
</evidence>
<reference evidence="3" key="1">
    <citation type="submission" date="2021-03" db="EMBL/GenBank/DDBJ databases">
        <title>Genomic Encyclopedia of Type Strains, Phase IV (KMG-IV): sequencing the most valuable type-strain genomes for metagenomic binning, comparative biology and taxonomic classification.</title>
        <authorList>
            <person name="Goeker M."/>
        </authorList>
    </citation>
    <scope>NUCLEOTIDE SEQUENCE</scope>
    <source>
        <strain evidence="3">DSM 107338</strain>
    </source>
</reference>
<comment type="caution">
    <text evidence="3">The sequence shown here is derived from an EMBL/GenBank/DDBJ whole genome shotgun (WGS) entry which is preliminary data.</text>
</comment>
<proteinExistence type="predicted"/>
<dbReference type="PROSITE" id="PS51257">
    <property type="entry name" value="PROKAR_LIPOPROTEIN"/>
    <property type="match status" value="1"/>
</dbReference>
<dbReference type="Proteomes" id="UP001138793">
    <property type="component" value="Unassembled WGS sequence"/>
</dbReference>
<evidence type="ECO:0000256" key="2">
    <source>
        <dbReference type="SAM" id="SignalP"/>
    </source>
</evidence>
<feature type="region of interest" description="Disordered" evidence="1">
    <location>
        <begin position="22"/>
        <end position="46"/>
    </location>
</feature>
<keyword evidence="2" id="KW-0732">Signal</keyword>
<sequence length="79" mass="8981">MKIKKLFFLFIIAIFILAACSPPSTANKSEDEGSTKAAEEKTEDGKTQITWLQHWVNEQGAERINQVKEAFEKNIQILN</sequence>
<dbReference type="AlphaFoldDB" id="A0A9X0YNT3"/>
<dbReference type="RefSeq" id="WP_149474931.1">
    <property type="nucleotide sequence ID" value="NZ_JAGGMB010000001.1"/>
</dbReference>
<keyword evidence="4" id="KW-1185">Reference proteome</keyword>
<accession>A0A9X0YNT3</accession>
<dbReference type="EMBL" id="JAGGMB010000001">
    <property type="protein sequence ID" value="MBP2075978.1"/>
    <property type="molecule type" value="Genomic_DNA"/>
</dbReference>
<feature type="compositionally biased region" description="Basic and acidic residues" evidence="1">
    <location>
        <begin position="28"/>
        <end position="46"/>
    </location>
</feature>
<evidence type="ECO:0000313" key="3">
    <source>
        <dbReference type="EMBL" id="MBP2075978.1"/>
    </source>
</evidence>
<name>A0A9X0YNT3_9BACI</name>
<protein>
    <submittedName>
        <fullName evidence="3">ABC-type glycerol-3-phosphate transport system substrate-binding protein</fullName>
    </submittedName>
</protein>
<feature type="signal peptide" evidence="2">
    <location>
        <begin position="1"/>
        <end position="26"/>
    </location>
</feature>
<gene>
    <name evidence="3" type="ORF">J2Z64_000189</name>
</gene>
<evidence type="ECO:0000313" key="4">
    <source>
        <dbReference type="Proteomes" id="UP001138793"/>
    </source>
</evidence>
<feature type="chain" id="PRO_5040764116" evidence="2">
    <location>
        <begin position="27"/>
        <end position="79"/>
    </location>
</feature>